<name>A0A843B687_9BURK</name>
<feature type="transmembrane region" description="Helical" evidence="6">
    <location>
        <begin position="12"/>
        <end position="30"/>
    </location>
</feature>
<dbReference type="Pfam" id="PF03739">
    <property type="entry name" value="LptF_LptG"/>
    <property type="match status" value="1"/>
</dbReference>
<feature type="transmembrane region" description="Helical" evidence="6">
    <location>
        <begin position="100"/>
        <end position="124"/>
    </location>
</feature>
<proteinExistence type="predicted"/>
<protein>
    <submittedName>
        <fullName evidence="7">LPS export ABC transporter permease LptG</fullName>
    </submittedName>
</protein>
<dbReference type="Proteomes" id="UP000530032">
    <property type="component" value="Unassembled WGS sequence"/>
</dbReference>
<accession>A0A843B687</accession>
<dbReference type="InterPro" id="IPR030923">
    <property type="entry name" value="LptG"/>
</dbReference>
<evidence type="ECO:0000256" key="1">
    <source>
        <dbReference type="ARBA" id="ARBA00004651"/>
    </source>
</evidence>
<feature type="transmembrane region" description="Helical" evidence="6">
    <location>
        <begin position="339"/>
        <end position="365"/>
    </location>
</feature>
<feature type="transmembrane region" description="Helical" evidence="6">
    <location>
        <begin position="50"/>
        <end position="79"/>
    </location>
</feature>
<keyword evidence="5 6" id="KW-0472">Membrane</keyword>
<organism evidence="7 8">
    <name type="scientific">Comamonas suwonensis</name>
    <dbReference type="NCBI Taxonomy" id="2606214"/>
    <lineage>
        <taxon>Bacteria</taxon>
        <taxon>Pseudomonadati</taxon>
        <taxon>Pseudomonadota</taxon>
        <taxon>Betaproteobacteria</taxon>
        <taxon>Burkholderiales</taxon>
        <taxon>Comamonadaceae</taxon>
        <taxon>Comamonas</taxon>
    </lineage>
</organism>
<keyword evidence="2" id="KW-1003">Cell membrane</keyword>
<keyword evidence="3 6" id="KW-0812">Transmembrane</keyword>
<dbReference type="GO" id="GO:0015920">
    <property type="term" value="P:lipopolysaccharide transport"/>
    <property type="evidence" value="ECO:0007669"/>
    <property type="project" value="TreeGrafter"/>
</dbReference>
<evidence type="ECO:0000313" key="7">
    <source>
        <dbReference type="EMBL" id="MBI1626886.1"/>
    </source>
</evidence>
<comment type="caution">
    <text evidence="7">The sequence shown here is derived from an EMBL/GenBank/DDBJ whole genome shotgun (WGS) entry which is preliminary data.</text>
</comment>
<evidence type="ECO:0000313" key="8">
    <source>
        <dbReference type="Proteomes" id="UP000530032"/>
    </source>
</evidence>
<evidence type="ECO:0000256" key="5">
    <source>
        <dbReference type="ARBA" id="ARBA00023136"/>
    </source>
</evidence>
<dbReference type="EMBL" id="JABBCQ020000028">
    <property type="protein sequence ID" value="MBI1626886.1"/>
    <property type="molecule type" value="Genomic_DNA"/>
</dbReference>
<feature type="transmembrane region" description="Helical" evidence="6">
    <location>
        <begin position="311"/>
        <end position="333"/>
    </location>
</feature>
<dbReference type="InterPro" id="IPR005495">
    <property type="entry name" value="LptG/LptF_permease"/>
</dbReference>
<dbReference type="GO" id="GO:0043190">
    <property type="term" value="C:ATP-binding cassette (ABC) transporter complex"/>
    <property type="evidence" value="ECO:0007669"/>
    <property type="project" value="InterPro"/>
</dbReference>
<dbReference type="PANTHER" id="PTHR33529:SF2">
    <property type="entry name" value="LIPOPOLYSACCHARIDE EXPORT SYSTEM PERMEASE PROTEIN LPTG"/>
    <property type="match status" value="1"/>
</dbReference>
<evidence type="ECO:0000256" key="3">
    <source>
        <dbReference type="ARBA" id="ARBA00022692"/>
    </source>
</evidence>
<dbReference type="NCBIfam" id="TIGR04408">
    <property type="entry name" value="LptG_lptG"/>
    <property type="match status" value="1"/>
</dbReference>
<dbReference type="GO" id="GO:0055085">
    <property type="term" value="P:transmembrane transport"/>
    <property type="evidence" value="ECO:0007669"/>
    <property type="project" value="InterPro"/>
</dbReference>
<reference evidence="7" key="1">
    <citation type="submission" date="2020-12" db="EMBL/GenBank/DDBJ databases">
        <title>Comamonas sp. nov., isolated from stream water.</title>
        <authorList>
            <person name="Park K.-H."/>
        </authorList>
    </citation>
    <scope>NUCLEOTIDE SEQUENCE</scope>
    <source>
        <strain evidence="7">EJ-4</strain>
    </source>
</reference>
<keyword evidence="8" id="KW-1185">Reference proteome</keyword>
<evidence type="ECO:0000256" key="4">
    <source>
        <dbReference type="ARBA" id="ARBA00022989"/>
    </source>
</evidence>
<feature type="transmembrane region" description="Helical" evidence="6">
    <location>
        <begin position="283"/>
        <end position="304"/>
    </location>
</feature>
<gene>
    <name evidence="7" type="primary">lptG</name>
    <name evidence="7" type="ORF">HF327_020660</name>
</gene>
<evidence type="ECO:0000256" key="2">
    <source>
        <dbReference type="ARBA" id="ARBA00022475"/>
    </source>
</evidence>
<evidence type="ECO:0000256" key="6">
    <source>
        <dbReference type="SAM" id="Phobius"/>
    </source>
</evidence>
<dbReference type="AlphaFoldDB" id="A0A843B687"/>
<comment type="subcellular location">
    <subcellularLocation>
        <location evidence="1">Cell membrane</location>
        <topology evidence="1">Multi-pass membrane protein</topology>
    </subcellularLocation>
</comment>
<dbReference type="PANTHER" id="PTHR33529">
    <property type="entry name" value="SLR0882 PROTEIN-RELATED"/>
    <property type="match status" value="1"/>
</dbReference>
<dbReference type="RefSeq" id="WP_198462243.1">
    <property type="nucleotide sequence ID" value="NZ_JABBCQ020000028.1"/>
</dbReference>
<sequence>MKVLRNLIYREVIQAVLYVTLAFLALFFFFDLVDEMRWVGSGNAGYTTTHALLLVALAIPGHLYELMPIAVLIGAIFVMAKFAQSSEFTIMRTSGMGPWLALRTLLVLGMSFVVLTVAVGDYIAPAADNISQKLRVLGKGQISRGATGAWLKEKQGQHSVAINVGAIKKPGEFVNVRIFEFDAKGRIAAQINAQSAQVDEENDQWTLQGVQSTQVTQNGDSTKMIRSNEETMNWPTKVTASMVSGALLKPDRMTTVALFQFIQHLQDNGQAAQKYEIEFWRKVFYPLSCLVMVVLALPFAYLHFRSGGITAYVFGGVMAGISFFLLNNVFGYIGTLQSWWPWLAAAAPGMLYTALSLSAFGWLVLRR</sequence>
<keyword evidence="4 6" id="KW-1133">Transmembrane helix</keyword>